<dbReference type="EMBL" id="JBHUME010000013">
    <property type="protein sequence ID" value="MFD2614640.1"/>
    <property type="molecule type" value="Genomic_DNA"/>
</dbReference>
<accession>A0ABW5PH42</accession>
<dbReference type="Proteomes" id="UP001597541">
    <property type="component" value="Unassembled WGS sequence"/>
</dbReference>
<proteinExistence type="predicted"/>
<name>A0ABW5PH42_9BACL</name>
<protein>
    <submittedName>
        <fullName evidence="1">Uncharacterized protein</fullName>
    </submittedName>
</protein>
<keyword evidence="2" id="KW-1185">Reference proteome</keyword>
<dbReference type="RefSeq" id="WP_377605707.1">
    <property type="nucleotide sequence ID" value="NZ_JBHUME010000013.1"/>
</dbReference>
<gene>
    <name evidence="1" type="ORF">ACFSUF_19700</name>
</gene>
<evidence type="ECO:0000313" key="2">
    <source>
        <dbReference type="Proteomes" id="UP001597541"/>
    </source>
</evidence>
<reference evidence="2" key="1">
    <citation type="journal article" date="2019" name="Int. J. Syst. Evol. Microbiol.">
        <title>The Global Catalogue of Microorganisms (GCM) 10K type strain sequencing project: providing services to taxonomists for standard genome sequencing and annotation.</title>
        <authorList>
            <consortium name="The Broad Institute Genomics Platform"/>
            <consortium name="The Broad Institute Genome Sequencing Center for Infectious Disease"/>
            <person name="Wu L."/>
            <person name="Ma J."/>
        </authorList>
    </citation>
    <scope>NUCLEOTIDE SEQUENCE [LARGE SCALE GENOMIC DNA]</scope>
    <source>
        <strain evidence="2">KCTC 3950</strain>
    </source>
</reference>
<evidence type="ECO:0000313" key="1">
    <source>
        <dbReference type="EMBL" id="MFD2614640.1"/>
    </source>
</evidence>
<comment type="caution">
    <text evidence="1">The sequence shown here is derived from an EMBL/GenBank/DDBJ whole genome shotgun (WGS) entry which is preliminary data.</text>
</comment>
<organism evidence="1 2">
    <name type="scientific">Paenibacillus gansuensis</name>
    <dbReference type="NCBI Taxonomy" id="306542"/>
    <lineage>
        <taxon>Bacteria</taxon>
        <taxon>Bacillati</taxon>
        <taxon>Bacillota</taxon>
        <taxon>Bacilli</taxon>
        <taxon>Bacillales</taxon>
        <taxon>Paenibacillaceae</taxon>
        <taxon>Paenibacillus</taxon>
    </lineage>
</organism>
<sequence length="212" mass="24716">MKIMEFKHKDIYVKVHTPLIVTRFDEEKKHHELVYANVIDIDSRVQAVFAQFHHAKKADDVYFMVRHAPRIGETGYDRSSWSVRPHGKYKHQSQRENETFVTGLIASERALERRQEGFAIFAWDGNIHEKLFWAIEANYETPLLEEWTPFLFDQLVKDRALLPLVVHDFTGDYPELVAYDLIVGEDVLDGYISFGLANGRIHLTEEDAKEAI</sequence>